<feature type="region of interest" description="Disordered" evidence="1">
    <location>
        <begin position="525"/>
        <end position="549"/>
    </location>
</feature>
<accession>A0ABD2W3H8</accession>
<feature type="compositionally biased region" description="Basic and acidic residues" evidence="1">
    <location>
        <begin position="928"/>
        <end position="949"/>
    </location>
</feature>
<feature type="compositionally biased region" description="Basic and acidic residues" evidence="1">
    <location>
        <begin position="1468"/>
        <end position="1480"/>
    </location>
</feature>
<feature type="compositionally biased region" description="Acidic residues" evidence="1">
    <location>
        <begin position="1363"/>
        <end position="1390"/>
    </location>
</feature>
<sequence>MTGLAFFGLAVVPSLIINRLNCCSGFGLILLLLQLFASCQANPLPSNFHHVSLGANVPSEHWETSWLMYGISLLGITTTTFTLVGCLCCRRKRPKGFKEFKDACTIENDASLPQMQGLELQVPISTSLNECVQFEPIAVERIVPESLLGNSSSGHSHSGLTPSPRPKPPPALQQQDNTDCDSESDASTLKDSCHEWFQKTDLHVPRDKLKYLREIGHGWFGKVVEGCADIQALHQNKSPVVGGAVNNLGSNVVVRILTEEATAREKAWFLGEATPYFKLRHRNILSLFGSCLESDPYLLLFEACPLGDLKGFLRTNRDLQSRQALVNENMPTRIAIEVAAGLRHMHEHGLTHTDLASRNCLVASDLSIKVGDYGLGVEKYPADYYVLGDRALPIRWTAPETIECTETTVQTREITVRANVWSYAVLLWEIARWGERPYDDLGDEKVIESLLSSSRTPADKLATARTLLDNCQGCASNLIEAIDACLVLEPEKRLPLERVRHVLLREQLESESSDFEQRWETLRPNTAPQTPFHQQLQQQQQQPRSASLQNLRGSLDSEQWPSFTQTLTSFRLGPEEPVKNVPRSLRLPFRESDSETEEESWRGRVERGAYTEKVKQKSKSVADLMVLVHIEPESDADLSLGPQISMSDKASLCKKRLPVTGSDGDLPSAVFDDQFDWALKKLRDPLSIGNSLRVPRSLISADRPKLLTLTTDHGQTPILRLAVDSKDENIAHEVTEETSTVQASNVSSSPNVLSPTAHVLTLFPKDDTNQSLLRYNDEASETPASGGAIAEPAPLSDIEKSQSTLADITEPSEDDVPPHLAKNIQVTDLDEESDAEQTVVVNKPRVQEENNKWNEALTTALEQKTVAPSASITTTPTHKNEATNEETITPSPQSRAEYSAGDVEDEFSNAEDLPGLSKHQLPMDEEDDRKRMSTPDDERSSDSGFRDKESCEEEESPLPGPLPKLDSVSQPDNAEEEQLRILLELDTILDAECYGTLGESLEHHQQQQQQTLDTSASSEISSNSSKNPSDKPDIETETESSDTVQSSSEATVITERENIQIDKSASDDTNVSCCVLLDSQPILDSDSTSGGAGATNAGSDEINNTQANLEDEDSSTMSMRSDNSYVSFAMDEEFVAAIRNELREKLPQAQTSIVEQQDPRDDDDPSLVGDVDNRNWDDEDELGDRSGTIDISIRYNSFGTPLSPIMEERENSNNSDSTNNKDESQDASTASKGNGSSISEDDVLLIDTQTNRATLVEGVPALAHDTEELSNCNDRENTESHPQVTPQHQRFGGIVSGLCTGAPMPSPEEEGNLWHTNHQLNNLSTQLEDNLMSTSFASENWDSEDDEPGSESLANDPDHTRDDNDDDDDDDDDDDEGEDGPMDEEDEEKDDNSSSSGEFVWMEFNQRDGNEHDSPSVKKSTRDDDATNDMEEDSESDGDEEDEEDEEEEFTPSAWDATLAPHRSALRSPDKSQRTGDQKKSVWFKKQRYHCVYEYPKETPPMENSPAVPYWEATSYSDWEELINNMDRLNFQPMDYFESSNTRAEEEFFVSSSNRPFQFQPKFASQFFPGASGSSQDKNSTQEQQQQTPRPEESPFTSDRQQLGELRHTRDRLTLNFGLANGNRILPLCNPVRHHHAIFNDDEEEEENGNEVTKTTTITEQPQQQPSTENSAIIQTSVKTSPSDGPALPSAASLQESKSNSRDDLQSD</sequence>
<dbReference type="InterPro" id="IPR011009">
    <property type="entry name" value="Kinase-like_dom_sf"/>
</dbReference>
<feature type="compositionally biased region" description="Basic and acidic residues" evidence="1">
    <location>
        <begin position="1054"/>
        <end position="1065"/>
    </location>
</feature>
<dbReference type="SUPFAM" id="SSF56112">
    <property type="entry name" value="Protein kinase-like (PK-like)"/>
    <property type="match status" value="1"/>
</dbReference>
<dbReference type="PANTHER" id="PTHR24417:SF7">
    <property type="entry name" value="CHROMATIN MODIFICATION-RELATED PROTEIN EAF1"/>
    <property type="match status" value="1"/>
</dbReference>
<feature type="compositionally biased region" description="Low complexity" evidence="1">
    <location>
        <begin position="1650"/>
        <end position="1669"/>
    </location>
</feature>
<feature type="chain" id="PRO_5044763969" description="Protein kinase domain-containing protein" evidence="2">
    <location>
        <begin position="42"/>
        <end position="1708"/>
    </location>
</feature>
<dbReference type="Pfam" id="PF07714">
    <property type="entry name" value="PK_Tyr_Ser-Thr"/>
    <property type="match status" value="1"/>
</dbReference>
<dbReference type="PROSITE" id="PS50011">
    <property type="entry name" value="PROTEIN_KINASE_DOM"/>
    <property type="match status" value="1"/>
</dbReference>
<organism evidence="4 5">
    <name type="scientific">Trichogramma kaykai</name>
    <dbReference type="NCBI Taxonomy" id="54128"/>
    <lineage>
        <taxon>Eukaryota</taxon>
        <taxon>Metazoa</taxon>
        <taxon>Ecdysozoa</taxon>
        <taxon>Arthropoda</taxon>
        <taxon>Hexapoda</taxon>
        <taxon>Insecta</taxon>
        <taxon>Pterygota</taxon>
        <taxon>Neoptera</taxon>
        <taxon>Endopterygota</taxon>
        <taxon>Hymenoptera</taxon>
        <taxon>Apocrita</taxon>
        <taxon>Proctotrupomorpha</taxon>
        <taxon>Chalcidoidea</taxon>
        <taxon>Trichogrammatidae</taxon>
        <taxon>Trichogramma</taxon>
    </lineage>
</organism>
<feature type="compositionally biased region" description="Low complexity" evidence="1">
    <location>
        <begin position="150"/>
        <end position="160"/>
    </location>
</feature>
<proteinExistence type="predicted"/>
<evidence type="ECO:0000259" key="3">
    <source>
        <dbReference type="PROSITE" id="PS50011"/>
    </source>
</evidence>
<dbReference type="Gene3D" id="3.30.200.20">
    <property type="entry name" value="Phosphorylase Kinase, domain 1"/>
    <property type="match status" value="1"/>
</dbReference>
<dbReference type="EMBL" id="JBJJXI010000137">
    <property type="protein sequence ID" value="KAL3387426.1"/>
    <property type="molecule type" value="Genomic_DNA"/>
</dbReference>
<dbReference type="InterPro" id="IPR008266">
    <property type="entry name" value="Tyr_kinase_AS"/>
</dbReference>
<evidence type="ECO:0000313" key="4">
    <source>
        <dbReference type="EMBL" id="KAL3387426.1"/>
    </source>
</evidence>
<evidence type="ECO:0000256" key="2">
    <source>
        <dbReference type="SAM" id="SignalP"/>
    </source>
</evidence>
<dbReference type="Proteomes" id="UP001627154">
    <property type="component" value="Unassembled WGS sequence"/>
</dbReference>
<feature type="region of interest" description="Disordered" evidence="1">
    <location>
        <begin position="1000"/>
        <end position="1065"/>
    </location>
</feature>
<feature type="compositionally biased region" description="Polar residues" evidence="1">
    <location>
        <begin position="860"/>
        <end position="877"/>
    </location>
</feature>
<comment type="caution">
    <text evidence="4">The sequence shown here is derived from an EMBL/GenBank/DDBJ whole genome shotgun (WGS) entry which is preliminary data.</text>
</comment>
<feature type="compositionally biased region" description="Polar residues" evidence="1">
    <location>
        <begin position="1670"/>
        <end position="1683"/>
    </location>
</feature>
<feature type="compositionally biased region" description="Acidic residues" evidence="1">
    <location>
        <begin position="1640"/>
        <end position="1649"/>
    </location>
</feature>
<keyword evidence="2" id="KW-0732">Signal</keyword>
<gene>
    <name evidence="4" type="ORF">TKK_017356</name>
</gene>
<dbReference type="InterPro" id="IPR001245">
    <property type="entry name" value="Ser-Thr/Tyr_kinase_cat_dom"/>
</dbReference>
<dbReference type="PANTHER" id="PTHR24417">
    <property type="entry name" value="SERINE/THREONINE-PROTEIN KINASE LMTK1"/>
    <property type="match status" value="1"/>
</dbReference>
<feature type="compositionally biased region" description="Basic and acidic residues" evidence="1">
    <location>
        <begin position="1699"/>
        <end position="1708"/>
    </location>
</feature>
<dbReference type="InterPro" id="IPR000719">
    <property type="entry name" value="Prot_kinase_dom"/>
</dbReference>
<reference evidence="4 5" key="1">
    <citation type="journal article" date="2024" name="bioRxiv">
        <title>A reference genome for Trichogramma kaykai: A tiny desert-dwelling parasitoid wasp with competing sex-ratio distorters.</title>
        <authorList>
            <person name="Culotta J."/>
            <person name="Lindsey A.R."/>
        </authorList>
    </citation>
    <scope>NUCLEOTIDE SEQUENCE [LARGE SCALE GENOMIC DNA]</scope>
    <source>
        <strain evidence="4 5">KSX58</strain>
    </source>
</reference>
<feature type="region of interest" description="Disordered" evidence="1">
    <location>
        <begin position="1339"/>
        <end position="1480"/>
    </location>
</feature>
<feature type="region of interest" description="Disordered" evidence="1">
    <location>
        <begin position="1639"/>
        <end position="1708"/>
    </location>
</feature>
<keyword evidence="5" id="KW-1185">Reference proteome</keyword>
<feature type="compositionally biased region" description="Acidic residues" evidence="1">
    <location>
        <begin position="1426"/>
        <end position="1450"/>
    </location>
</feature>
<feature type="compositionally biased region" description="Low complexity" evidence="1">
    <location>
        <begin position="1084"/>
        <end position="1100"/>
    </location>
</feature>
<protein>
    <recommendedName>
        <fullName evidence="3">Protein kinase domain-containing protein</fullName>
    </recommendedName>
</protein>
<feature type="compositionally biased region" description="Basic and acidic residues" evidence="1">
    <location>
        <begin position="1405"/>
        <end position="1425"/>
    </location>
</feature>
<feature type="region of interest" description="Disordered" evidence="1">
    <location>
        <begin position="1150"/>
        <end position="1188"/>
    </location>
</feature>
<feature type="compositionally biased region" description="Low complexity" evidence="1">
    <location>
        <begin position="1006"/>
        <end position="1027"/>
    </location>
</feature>
<feature type="region of interest" description="Disordered" evidence="1">
    <location>
        <begin position="150"/>
        <end position="186"/>
    </location>
</feature>
<evidence type="ECO:0000256" key="1">
    <source>
        <dbReference type="SAM" id="MobiDB-lite"/>
    </source>
</evidence>
<name>A0ABD2W3H8_9HYME</name>
<evidence type="ECO:0000313" key="5">
    <source>
        <dbReference type="Proteomes" id="UP001627154"/>
    </source>
</evidence>
<dbReference type="PROSITE" id="PS00109">
    <property type="entry name" value="PROTEIN_KINASE_TYR"/>
    <property type="match status" value="1"/>
</dbReference>
<feature type="compositionally biased region" description="Polar residues" evidence="1">
    <location>
        <begin position="1226"/>
        <end position="1238"/>
    </location>
</feature>
<feature type="domain" description="Protein kinase" evidence="3">
    <location>
        <begin position="209"/>
        <end position="504"/>
    </location>
</feature>
<feature type="compositionally biased region" description="Polar residues" evidence="1">
    <location>
        <begin position="1041"/>
        <end position="1051"/>
    </location>
</feature>
<dbReference type="PRINTS" id="PR00109">
    <property type="entry name" value="TYRKINASE"/>
</dbReference>
<feature type="signal peptide" evidence="2">
    <location>
        <begin position="1"/>
        <end position="41"/>
    </location>
</feature>
<feature type="region of interest" description="Disordered" evidence="1">
    <location>
        <begin position="1565"/>
        <end position="1601"/>
    </location>
</feature>
<dbReference type="Gene3D" id="1.10.510.10">
    <property type="entry name" value="Transferase(Phosphotransferase) domain 1"/>
    <property type="match status" value="1"/>
</dbReference>
<feature type="region of interest" description="Disordered" evidence="1">
    <location>
        <begin position="1200"/>
        <end position="1241"/>
    </location>
</feature>
<feature type="region of interest" description="Disordered" evidence="1">
    <location>
        <begin position="1082"/>
        <end position="1119"/>
    </location>
</feature>
<feature type="region of interest" description="Disordered" evidence="1">
    <location>
        <begin position="860"/>
        <end position="975"/>
    </location>
</feature>
<feature type="compositionally biased region" description="Polar residues" evidence="1">
    <location>
        <begin position="885"/>
        <end position="896"/>
    </location>
</feature>